<keyword evidence="2" id="KW-1185">Reference proteome</keyword>
<dbReference type="EMBL" id="REGN01001190">
    <property type="protein sequence ID" value="RNA36423.1"/>
    <property type="molecule type" value="Genomic_DNA"/>
</dbReference>
<sequence>MKFRGLYVHSNKLKKTLINRENSVIRKYKKKYRNTINKAQQSMLHCVANFCSICIRNSQLIKNLKLTKKSNVFPSQTTLWCHN</sequence>
<accession>A0A3M7SKW1</accession>
<evidence type="ECO:0000313" key="2">
    <source>
        <dbReference type="Proteomes" id="UP000276133"/>
    </source>
</evidence>
<evidence type="ECO:0000313" key="1">
    <source>
        <dbReference type="EMBL" id="RNA36423.1"/>
    </source>
</evidence>
<name>A0A3M7SKW1_BRAPC</name>
<organism evidence="1 2">
    <name type="scientific">Brachionus plicatilis</name>
    <name type="common">Marine rotifer</name>
    <name type="synonym">Brachionus muelleri</name>
    <dbReference type="NCBI Taxonomy" id="10195"/>
    <lineage>
        <taxon>Eukaryota</taxon>
        <taxon>Metazoa</taxon>
        <taxon>Spiralia</taxon>
        <taxon>Gnathifera</taxon>
        <taxon>Rotifera</taxon>
        <taxon>Eurotatoria</taxon>
        <taxon>Monogononta</taxon>
        <taxon>Pseudotrocha</taxon>
        <taxon>Ploima</taxon>
        <taxon>Brachionidae</taxon>
        <taxon>Brachionus</taxon>
    </lineage>
</organism>
<proteinExistence type="predicted"/>
<reference evidence="1 2" key="1">
    <citation type="journal article" date="2018" name="Sci. Rep.">
        <title>Genomic signatures of local adaptation to the degree of environmental predictability in rotifers.</title>
        <authorList>
            <person name="Franch-Gras L."/>
            <person name="Hahn C."/>
            <person name="Garcia-Roger E.M."/>
            <person name="Carmona M.J."/>
            <person name="Serra M."/>
            <person name="Gomez A."/>
        </authorList>
    </citation>
    <scope>NUCLEOTIDE SEQUENCE [LARGE SCALE GENOMIC DNA]</scope>
    <source>
        <strain evidence="1">HYR1</strain>
    </source>
</reference>
<dbReference type="AlphaFoldDB" id="A0A3M7SKW1"/>
<dbReference type="Proteomes" id="UP000276133">
    <property type="component" value="Unassembled WGS sequence"/>
</dbReference>
<comment type="caution">
    <text evidence="1">The sequence shown here is derived from an EMBL/GenBank/DDBJ whole genome shotgun (WGS) entry which is preliminary data.</text>
</comment>
<gene>
    <name evidence="1" type="ORF">BpHYR1_027730</name>
</gene>
<protein>
    <submittedName>
        <fullName evidence="1">Uncharacterized protein</fullName>
    </submittedName>
</protein>